<dbReference type="Proteomes" id="UP000805649">
    <property type="component" value="Unassembled WGS sequence"/>
</dbReference>
<comment type="caution">
    <text evidence="1">The sequence shown here is derived from an EMBL/GenBank/DDBJ whole genome shotgun (WGS) entry which is preliminary data.</text>
</comment>
<gene>
    <name evidence="1" type="ORF">CTRU02_203500</name>
</gene>
<reference evidence="1 2" key="1">
    <citation type="journal article" date="2020" name="Phytopathology">
        <title>Genome Sequence Resources of Colletotrichum truncatum, C. plurivorum, C. musicola, and C. sojae: Four Species Pathogenic to Soybean (Glycine max).</title>
        <authorList>
            <person name="Rogerio F."/>
            <person name="Boufleur T.R."/>
            <person name="Ciampi-Guillardi M."/>
            <person name="Sukno S.A."/>
            <person name="Thon M.R."/>
            <person name="Massola Junior N.S."/>
            <person name="Baroncelli R."/>
        </authorList>
    </citation>
    <scope>NUCLEOTIDE SEQUENCE [LARGE SCALE GENOMIC DNA]</scope>
    <source>
        <strain evidence="1 2">CMES1059</strain>
    </source>
</reference>
<organism evidence="1 2">
    <name type="scientific">Colletotrichum truncatum</name>
    <name type="common">Anthracnose fungus</name>
    <name type="synonym">Colletotrichum capsici</name>
    <dbReference type="NCBI Taxonomy" id="5467"/>
    <lineage>
        <taxon>Eukaryota</taxon>
        <taxon>Fungi</taxon>
        <taxon>Dikarya</taxon>
        <taxon>Ascomycota</taxon>
        <taxon>Pezizomycotina</taxon>
        <taxon>Sordariomycetes</taxon>
        <taxon>Hypocreomycetidae</taxon>
        <taxon>Glomerellales</taxon>
        <taxon>Glomerellaceae</taxon>
        <taxon>Colletotrichum</taxon>
        <taxon>Colletotrichum truncatum species complex</taxon>
    </lineage>
</organism>
<protein>
    <submittedName>
        <fullName evidence="1">Uncharacterized protein</fullName>
    </submittedName>
</protein>
<name>A0ACC3Z9H7_COLTU</name>
<dbReference type="EMBL" id="VUJX02000002">
    <property type="protein sequence ID" value="KAL0940737.1"/>
    <property type="molecule type" value="Genomic_DNA"/>
</dbReference>
<sequence length="417" mass="46738">MLYNMNYPHDHPAAPQPAPRQQPVKPVAAATAANAAARPRQRCSQPMPFDPEELSQKLAKVLIDQKLHAERRRRARAEAAAAAAAAAAAGAAVPQSPLSPTHPNYTSMAREYLDQGSVRPGNRHSMINPATRPRTEPTAIKRKPVPSRDRTDTGTTVHPKSKTPEDNRSSKSKDSSTSKSPPRRKGSSDKHHHYIPQFAATQFARTTAAAEGMPEGKGLVHKLSRTALKIAQAHRERHQPEYVKDEAGNHHNRNDYSLYDKKHHRYTIQGAPAGVASLGVDDHQARAARRLTTGDLLMTWDSGPSSPNPYGYDSPGVPDHDPYEHRVDWTQSDQLRHEQDEQQQQQQHQQQQQAQQQKSKHPLRKADSLWAIKNRWGAFTKHKQEETQQRSRDGSPPSDTPQRSPKNNFFARFKVNH</sequence>
<proteinExistence type="predicted"/>
<evidence type="ECO:0000313" key="1">
    <source>
        <dbReference type="EMBL" id="KAL0940737.1"/>
    </source>
</evidence>
<accession>A0ACC3Z9H7</accession>
<keyword evidence="2" id="KW-1185">Reference proteome</keyword>
<evidence type="ECO:0000313" key="2">
    <source>
        <dbReference type="Proteomes" id="UP000805649"/>
    </source>
</evidence>